<keyword evidence="1" id="KW-0812">Transmembrane</keyword>
<sequence length="134" mass="15329">MPKWLYGTDAITLSFLLCMAGFMNKISIPYKSLVLPYLARNKVLIVVFVALAALLIDTNIRLRKVENINSSLYYNLEIDKIGDTLDSIENTLDAPLMENDINGEIGRIQRDISNLESKLNDVQEKVDDLWFKLY</sequence>
<name>A0A3A4ZNB0_UNCKA</name>
<protein>
    <submittedName>
        <fullName evidence="2">Uncharacterized protein</fullName>
    </submittedName>
</protein>
<keyword evidence="1" id="KW-1133">Transmembrane helix</keyword>
<evidence type="ECO:0000313" key="3">
    <source>
        <dbReference type="Proteomes" id="UP000265540"/>
    </source>
</evidence>
<gene>
    <name evidence="2" type="ORF">C4561_00785</name>
</gene>
<reference evidence="2 3" key="1">
    <citation type="journal article" date="2017" name="ISME J.">
        <title>Energy and carbon metabolisms in a deep terrestrial subsurface fluid microbial community.</title>
        <authorList>
            <person name="Momper L."/>
            <person name="Jungbluth S.P."/>
            <person name="Lee M.D."/>
            <person name="Amend J.P."/>
        </authorList>
    </citation>
    <scope>NUCLEOTIDE SEQUENCE [LARGE SCALE GENOMIC DNA]</scope>
    <source>
        <strain evidence="2">SURF_46</strain>
    </source>
</reference>
<comment type="caution">
    <text evidence="2">The sequence shown here is derived from an EMBL/GenBank/DDBJ whole genome shotgun (WGS) entry which is preliminary data.</text>
</comment>
<dbReference type="Proteomes" id="UP000265540">
    <property type="component" value="Unassembled WGS sequence"/>
</dbReference>
<dbReference type="EMBL" id="QZJF01000005">
    <property type="protein sequence ID" value="RJR28026.1"/>
    <property type="molecule type" value="Genomic_DNA"/>
</dbReference>
<accession>A0A3A4ZNB0</accession>
<feature type="transmembrane region" description="Helical" evidence="1">
    <location>
        <begin position="6"/>
        <end position="23"/>
    </location>
</feature>
<keyword evidence="1" id="KW-0472">Membrane</keyword>
<organism evidence="2 3">
    <name type="scientific">candidate division WWE3 bacterium</name>
    <dbReference type="NCBI Taxonomy" id="2053526"/>
    <lineage>
        <taxon>Bacteria</taxon>
        <taxon>Katanobacteria</taxon>
    </lineage>
</organism>
<proteinExistence type="predicted"/>
<evidence type="ECO:0000256" key="1">
    <source>
        <dbReference type="SAM" id="Phobius"/>
    </source>
</evidence>
<evidence type="ECO:0000313" key="2">
    <source>
        <dbReference type="EMBL" id="RJR28026.1"/>
    </source>
</evidence>
<feature type="transmembrane region" description="Helical" evidence="1">
    <location>
        <begin position="43"/>
        <end position="62"/>
    </location>
</feature>
<dbReference type="AlphaFoldDB" id="A0A3A4ZNB0"/>